<dbReference type="PANTHER" id="PTHR30419:SF28">
    <property type="entry name" value="HTH-TYPE TRANSCRIPTIONAL REGULATOR BSDA"/>
    <property type="match status" value="1"/>
</dbReference>
<dbReference type="FunFam" id="1.10.10.10:FF:000001">
    <property type="entry name" value="LysR family transcriptional regulator"/>
    <property type="match status" value="1"/>
</dbReference>
<keyword evidence="7" id="KW-1185">Reference proteome</keyword>
<dbReference type="SUPFAM" id="SSF53850">
    <property type="entry name" value="Periplasmic binding protein-like II"/>
    <property type="match status" value="1"/>
</dbReference>
<dbReference type="GO" id="GO:0003700">
    <property type="term" value="F:DNA-binding transcription factor activity"/>
    <property type="evidence" value="ECO:0007669"/>
    <property type="project" value="InterPro"/>
</dbReference>
<accession>C6PS56</accession>
<evidence type="ECO:0000313" key="6">
    <source>
        <dbReference type="EMBL" id="EET87981.1"/>
    </source>
</evidence>
<keyword evidence="2" id="KW-0805">Transcription regulation</keyword>
<dbReference type="InterPro" id="IPR036388">
    <property type="entry name" value="WH-like_DNA-bd_sf"/>
</dbReference>
<dbReference type="Pfam" id="PF00126">
    <property type="entry name" value="HTH_1"/>
    <property type="match status" value="1"/>
</dbReference>
<dbReference type="OrthoDB" id="9803714at2"/>
<dbReference type="PROSITE" id="PS50931">
    <property type="entry name" value="HTH_LYSR"/>
    <property type="match status" value="1"/>
</dbReference>
<dbReference type="InterPro" id="IPR050950">
    <property type="entry name" value="HTH-type_LysR_regulators"/>
</dbReference>
<comment type="similarity">
    <text evidence="1">Belongs to the LysR transcriptional regulatory family.</text>
</comment>
<comment type="caution">
    <text evidence="6">The sequence shown here is derived from an EMBL/GenBank/DDBJ whole genome shotgun (WGS) entry which is preliminary data.</text>
</comment>
<dbReference type="PANTHER" id="PTHR30419">
    <property type="entry name" value="HTH-TYPE TRANSCRIPTIONAL REGULATOR YBHD"/>
    <property type="match status" value="1"/>
</dbReference>
<name>C6PS56_9CLOT</name>
<dbReference type="InterPro" id="IPR005119">
    <property type="entry name" value="LysR_subst-bd"/>
</dbReference>
<dbReference type="KEGG" id="cck:Ccar_13920"/>
<evidence type="ECO:0000256" key="2">
    <source>
        <dbReference type="ARBA" id="ARBA00023015"/>
    </source>
</evidence>
<dbReference type="Gene3D" id="1.10.10.10">
    <property type="entry name" value="Winged helix-like DNA-binding domain superfamily/Winged helix DNA-binding domain"/>
    <property type="match status" value="1"/>
</dbReference>
<dbReference type="GO" id="GO:0005829">
    <property type="term" value="C:cytosol"/>
    <property type="evidence" value="ECO:0007669"/>
    <property type="project" value="TreeGrafter"/>
</dbReference>
<protein>
    <submittedName>
        <fullName evidence="6">Transcriptional regulator, LysR family</fullName>
    </submittedName>
</protein>
<dbReference type="Proteomes" id="UP000004198">
    <property type="component" value="Unassembled WGS sequence"/>
</dbReference>
<dbReference type="STRING" id="536227.Ccar_13920"/>
<keyword evidence="4" id="KW-0804">Transcription</keyword>
<evidence type="ECO:0000256" key="4">
    <source>
        <dbReference type="ARBA" id="ARBA00023163"/>
    </source>
</evidence>
<feature type="domain" description="HTH lysR-type" evidence="5">
    <location>
        <begin position="1"/>
        <end position="58"/>
    </location>
</feature>
<dbReference type="InterPro" id="IPR036390">
    <property type="entry name" value="WH_DNA-bd_sf"/>
</dbReference>
<proteinExistence type="inferred from homology"/>
<organism evidence="6 7">
    <name type="scientific">Clostridium carboxidivorans P7</name>
    <dbReference type="NCBI Taxonomy" id="536227"/>
    <lineage>
        <taxon>Bacteria</taxon>
        <taxon>Bacillati</taxon>
        <taxon>Bacillota</taxon>
        <taxon>Clostridia</taxon>
        <taxon>Eubacteriales</taxon>
        <taxon>Clostridiaceae</taxon>
        <taxon>Clostridium</taxon>
    </lineage>
</organism>
<sequence length="288" mass="33302">MDIKQLTYFIAIVEEGNISKAAERVHIAQPHLSQQLKLMEDELNVKLVERNTRKFQITDAGRRLWYRSKQMIELMESTVKELKDFNEGLEGTLSIGIIASSGNIIFPQRICNFNKTYPKINFEIRECSTDEILELLKSGVIEIGIIRTPLNSEIYESISLPTEPMVAATNNDYHWNNKRKNICLKELVDKPLLVHRRYEKMITELCRQEGFKPRILCKIEDTRSILLLANAGMGIAIVPKDWVELIPNMNLNYKIIKETSLNTSTTIVWMKDHYLSSAAKHFLETFEV</sequence>
<dbReference type="GO" id="GO:0003677">
    <property type="term" value="F:DNA binding"/>
    <property type="evidence" value="ECO:0007669"/>
    <property type="project" value="UniProtKB-KW"/>
</dbReference>
<dbReference type="Pfam" id="PF03466">
    <property type="entry name" value="LysR_substrate"/>
    <property type="match status" value="1"/>
</dbReference>
<evidence type="ECO:0000313" key="7">
    <source>
        <dbReference type="Proteomes" id="UP000004198"/>
    </source>
</evidence>
<dbReference type="RefSeq" id="WP_007060508.1">
    <property type="nucleotide sequence ID" value="NZ_ACVI01000020.1"/>
</dbReference>
<dbReference type="PRINTS" id="PR00039">
    <property type="entry name" value="HTHLYSR"/>
</dbReference>
<dbReference type="CDD" id="cd05466">
    <property type="entry name" value="PBP2_LTTR_substrate"/>
    <property type="match status" value="1"/>
</dbReference>
<gene>
    <name evidence="6" type="ORF">CcarbDRAFT_1623</name>
</gene>
<dbReference type="Gene3D" id="3.40.190.290">
    <property type="match status" value="1"/>
</dbReference>
<dbReference type="InterPro" id="IPR000847">
    <property type="entry name" value="LysR_HTH_N"/>
</dbReference>
<evidence type="ECO:0000256" key="3">
    <source>
        <dbReference type="ARBA" id="ARBA00023125"/>
    </source>
</evidence>
<evidence type="ECO:0000259" key="5">
    <source>
        <dbReference type="PROSITE" id="PS50931"/>
    </source>
</evidence>
<evidence type="ECO:0000256" key="1">
    <source>
        <dbReference type="ARBA" id="ARBA00009437"/>
    </source>
</evidence>
<dbReference type="AlphaFoldDB" id="C6PS56"/>
<reference evidence="6 7" key="1">
    <citation type="submission" date="2009-06" db="EMBL/GenBank/DDBJ databases">
        <title>The draft genome of Clostridium carboxidivorans P7.</title>
        <authorList>
            <consortium name="US DOE Joint Genome Institute (JGI-PGF)"/>
            <person name="Lucas S."/>
            <person name="Copeland A."/>
            <person name="Lapidus A."/>
            <person name="Glavina del Rio T."/>
            <person name="Tice H."/>
            <person name="Bruce D."/>
            <person name="Goodwin L."/>
            <person name="Pitluck S."/>
            <person name="Larimer F."/>
            <person name="Land M.L."/>
            <person name="Hauser L."/>
            <person name="Hemme C.L."/>
        </authorList>
    </citation>
    <scope>NUCLEOTIDE SEQUENCE [LARGE SCALE GENOMIC DNA]</scope>
    <source>
        <strain evidence="6 7">P7</strain>
    </source>
</reference>
<dbReference type="PATRIC" id="fig|536227.13.peg.2915"/>
<dbReference type="eggNOG" id="COG0583">
    <property type="taxonomic scope" value="Bacteria"/>
</dbReference>
<keyword evidence="3" id="KW-0238">DNA-binding</keyword>
<dbReference type="EMBL" id="ACVI01000020">
    <property type="protein sequence ID" value="EET87981.1"/>
    <property type="molecule type" value="Genomic_DNA"/>
</dbReference>
<dbReference type="SUPFAM" id="SSF46785">
    <property type="entry name" value="Winged helix' DNA-binding domain"/>
    <property type="match status" value="1"/>
</dbReference>